<protein>
    <submittedName>
        <fullName evidence="2">Uncharacterized protein</fullName>
    </submittedName>
</protein>
<keyword evidence="1" id="KW-0472">Membrane</keyword>
<comment type="caution">
    <text evidence="2">The sequence shown here is derived from an EMBL/GenBank/DDBJ whole genome shotgun (WGS) entry which is preliminary data.</text>
</comment>
<keyword evidence="1" id="KW-0812">Transmembrane</keyword>
<keyword evidence="1" id="KW-1133">Transmembrane helix</keyword>
<feature type="transmembrane region" description="Helical" evidence="1">
    <location>
        <begin position="122"/>
        <end position="140"/>
    </location>
</feature>
<feature type="transmembrane region" description="Helical" evidence="1">
    <location>
        <begin position="95"/>
        <end position="115"/>
    </location>
</feature>
<gene>
    <name evidence="2" type="ORF">ACFQGU_08310</name>
</gene>
<reference evidence="3" key="1">
    <citation type="journal article" date="2019" name="Int. J. Syst. Evol. Microbiol.">
        <title>The Global Catalogue of Microorganisms (GCM) 10K type strain sequencing project: providing services to taxonomists for standard genome sequencing and annotation.</title>
        <authorList>
            <consortium name="The Broad Institute Genomics Platform"/>
            <consortium name="The Broad Institute Genome Sequencing Center for Infectious Disease"/>
            <person name="Wu L."/>
            <person name="Ma J."/>
        </authorList>
    </citation>
    <scope>NUCLEOTIDE SEQUENCE [LARGE SCALE GENOMIC DNA]</scope>
    <source>
        <strain evidence="3">CGMCC 4.7317</strain>
    </source>
</reference>
<organism evidence="2 3">
    <name type="scientific">Longivirga aurantiaca</name>
    <dbReference type="NCBI Taxonomy" id="1837743"/>
    <lineage>
        <taxon>Bacteria</taxon>
        <taxon>Bacillati</taxon>
        <taxon>Actinomycetota</taxon>
        <taxon>Actinomycetes</taxon>
        <taxon>Sporichthyales</taxon>
        <taxon>Sporichthyaceae</taxon>
        <taxon>Longivirga</taxon>
    </lineage>
</organism>
<name>A0ABW1T1B0_9ACTN</name>
<dbReference type="Proteomes" id="UP001596138">
    <property type="component" value="Unassembled WGS sequence"/>
</dbReference>
<evidence type="ECO:0000313" key="2">
    <source>
        <dbReference type="EMBL" id="MFC6237878.1"/>
    </source>
</evidence>
<feature type="transmembrane region" description="Helical" evidence="1">
    <location>
        <begin position="64"/>
        <end position="83"/>
    </location>
</feature>
<sequence>MHHQVWGILLVLLVGLIEFRYRPESPWAEVLGALFGIGAALALDEFALWLHLEDVYWSEQGQKSIDAVLIAIVVGAALLVGVSPVGDLTAAQEQGFIFTMVFLVTHIGLCILCMLKGKPITGLIGLPVPFFAYVGAIRLAKPTSFWARRWYGPKKMARAEARFAENRSKRMVEGLRDRFSPTTRG</sequence>
<accession>A0ABW1T1B0</accession>
<dbReference type="EMBL" id="JBHSTI010000008">
    <property type="protein sequence ID" value="MFC6237878.1"/>
    <property type="molecule type" value="Genomic_DNA"/>
</dbReference>
<evidence type="ECO:0000313" key="3">
    <source>
        <dbReference type="Proteomes" id="UP001596138"/>
    </source>
</evidence>
<feature type="transmembrane region" description="Helical" evidence="1">
    <location>
        <begin position="30"/>
        <end position="52"/>
    </location>
</feature>
<dbReference type="RefSeq" id="WP_386765578.1">
    <property type="nucleotide sequence ID" value="NZ_JBHSTI010000008.1"/>
</dbReference>
<evidence type="ECO:0000256" key="1">
    <source>
        <dbReference type="SAM" id="Phobius"/>
    </source>
</evidence>
<proteinExistence type="predicted"/>
<keyword evidence="3" id="KW-1185">Reference proteome</keyword>